<dbReference type="Pfam" id="PF13450">
    <property type="entry name" value="NAD_binding_8"/>
    <property type="match status" value="1"/>
</dbReference>
<dbReference type="PANTHER" id="PTHR13789">
    <property type="entry name" value="MONOOXYGENASE"/>
    <property type="match status" value="1"/>
</dbReference>
<dbReference type="EMBL" id="CP147711">
    <property type="protein sequence ID" value="WXC79160.1"/>
    <property type="molecule type" value="Genomic_DNA"/>
</dbReference>
<dbReference type="Gene3D" id="3.50.50.60">
    <property type="entry name" value="FAD/NAD(P)-binding domain"/>
    <property type="match status" value="1"/>
</dbReference>
<gene>
    <name evidence="3" type="ORF">WDK88_39195</name>
</gene>
<keyword evidence="4" id="KW-1185">Reference proteome</keyword>
<keyword evidence="2" id="KW-0503">Monooxygenase</keyword>
<reference evidence="3" key="1">
    <citation type="journal article" date="2021" name="Int. J. Syst. Evol. Microbiol.">
        <title>Bradyrhizobium septentrionale sp. nov. (sv. septentrionale) and Bradyrhizobium quebecense sp. nov. (sv. septentrionale) associated with legumes native to Canada possess rearranged symbiosis genes and numerous insertion sequences.</title>
        <authorList>
            <person name="Bromfield E.S.P."/>
            <person name="Cloutier S."/>
        </authorList>
    </citation>
    <scope>NUCLEOTIDE SEQUENCE</scope>
    <source>
        <strain evidence="3">5S5</strain>
    </source>
</reference>
<keyword evidence="1" id="KW-0560">Oxidoreductase</keyword>
<evidence type="ECO:0000313" key="4">
    <source>
        <dbReference type="Proteomes" id="UP001432046"/>
    </source>
</evidence>
<protein>
    <submittedName>
        <fullName evidence="3">NAD(P)-binding protein</fullName>
    </submittedName>
</protein>
<dbReference type="SUPFAM" id="SSF51905">
    <property type="entry name" value="FAD/NAD(P)-binding domain"/>
    <property type="match status" value="1"/>
</dbReference>
<dbReference type="InterPro" id="IPR036188">
    <property type="entry name" value="FAD/NAD-bd_sf"/>
</dbReference>
<reference evidence="3" key="2">
    <citation type="submission" date="2024-03" db="EMBL/GenBank/DDBJ databases">
        <authorList>
            <person name="Bromfield E.S.P."/>
            <person name="Cloutier S."/>
        </authorList>
    </citation>
    <scope>NUCLEOTIDE SEQUENCE</scope>
    <source>
        <strain evidence="3">5S5</strain>
    </source>
</reference>
<dbReference type="PANTHER" id="PTHR13789:SF309">
    <property type="entry name" value="PUTATIVE (AFU_ORTHOLOGUE AFUA_6G14510)-RELATED"/>
    <property type="match status" value="1"/>
</dbReference>
<dbReference type="Proteomes" id="UP001432046">
    <property type="component" value="Chromosome"/>
</dbReference>
<dbReference type="RefSeq" id="WP_338823019.1">
    <property type="nucleotide sequence ID" value="NZ_CP147708.1"/>
</dbReference>
<name>A0ABZ2NXG6_9BRAD</name>
<accession>A0ABZ2NXG6</accession>
<sequence>MGAVKTVFIVGGGIGGLTVAHALQQIGASTRVIEVGDKRDRIGTKITLLGNTLLALAELGLVDACLEGGLGWDFVSVRDGAGTILSEQSTPRIWDADRPGALGIMRPRLGQILEDFATKGGAKIDSTQPSPELIRTMEG</sequence>
<evidence type="ECO:0000256" key="1">
    <source>
        <dbReference type="ARBA" id="ARBA00023002"/>
    </source>
</evidence>
<evidence type="ECO:0000313" key="3">
    <source>
        <dbReference type="EMBL" id="WXC79160.1"/>
    </source>
</evidence>
<evidence type="ECO:0000256" key="2">
    <source>
        <dbReference type="ARBA" id="ARBA00023033"/>
    </source>
</evidence>
<organism evidence="3 4">
    <name type="scientific">Bradyrhizobium septentrionale</name>
    <dbReference type="NCBI Taxonomy" id="1404411"/>
    <lineage>
        <taxon>Bacteria</taxon>
        <taxon>Pseudomonadati</taxon>
        <taxon>Pseudomonadota</taxon>
        <taxon>Alphaproteobacteria</taxon>
        <taxon>Hyphomicrobiales</taxon>
        <taxon>Nitrobacteraceae</taxon>
        <taxon>Bradyrhizobium</taxon>
    </lineage>
</organism>
<proteinExistence type="predicted"/>
<dbReference type="InterPro" id="IPR050493">
    <property type="entry name" value="FAD-dep_Monooxygenase_BioMet"/>
</dbReference>